<comment type="caution">
    <text evidence="2">The sequence shown here is derived from an EMBL/GenBank/DDBJ whole genome shotgun (WGS) entry which is preliminary data.</text>
</comment>
<accession>A0A5N6JYP6</accession>
<gene>
    <name evidence="2" type="ORF">EYC80_009615</name>
</gene>
<proteinExistence type="predicted"/>
<protein>
    <submittedName>
        <fullName evidence="2">Uncharacterized protein</fullName>
    </submittedName>
</protein>
<feature type="compositionally biased region" description="Basic residues" evidence="1">
    <location>
        <begin position="96"/>
        <end position="107"/>
    </location>
</feature>
<evidence type="ECO:0000313" key="2">
    <source>
        <dbReference type="EMBL" id="KAB8294175.1"/>
    </source>
</evidence>
<dbReference type="EMBL" id="VIGI01000011">
    <property type="protein sequence ID" value="KAB8294175.1"/>
    <property type="molecule type" value="Genomic_DNA"/>
</dbReference>
<feature type="region of interest" description="Disordered" evidence="1">
    <location>
        <begin position="130"/>
        <end position="152"/>
    </location>
</feature>
<feature type="compositionally biased region" description="Basic residues" evidence="1">
    <location>
        <begin position="54"/>
        <end position="66"/>
    </location>
</feature>
<feature type="region of interest" description="Disordered" evidence="1">
    <location>
        <begin position="50"/>
        <end position="116"/>
    </location>
</feature>
<organism evidence="2 3">
    <name type="scientific">Monilinia laxa</name>
    <name type="common">Brown rot fungus</name>
    <name type="synonym">Sclerotinia laxa</name>
    <dbReference type="NCBI Taxonomy" id="61186"/>
    <lineage>
        <taxon>Eukaryota</taxon>
        <taxon>Fungi</taxon>
        <taxon>Dikarya</taxon>
        <taxon>Ascomycota</taxon>
        <taxon>Pezizomycotina</taxon>
        <taxon>Leotiomycetes</taxon>
        <taxon>Helotiales</taxon>
        <taxon>Sclerotiniaceae</taxon>
        <taxon>Monilinia</taxon>
    </lineage>
</organism>
<reference evidence="2 3" key="1">
    <citation type="submission" date="2019-06" db="EMBL/GenBank/DDBJ databases">
        <title>Genome Sequence of the Brown Rot Fungal Pathogen Monilinia laxa.</title>
        <authorList>
            <person name="De Miccolis Angelini R.M."/>
            <person name="Landi L."/>
            <person name="Abate D."/>
            <person name="Pollastro S."/>
            <person name="Romanazzi G."/>
            <person name="Faretra F."/>
        </authorList>
    </citation>
    <scope>NUCLEOTIDE SEQUENCE [LARGE SCALE GENOMIC DNA]</scope>
    <source>
        <strain evidence="2 3">Mlax316</strain>
    </source>
</reference>
<keyword evidence="3" id="KW-1185">Reference proteome</keyword>
<sequence length="209" mass="24363">MEHVQLAPYINDNTEVACTHVLMYVCLNRRQGRQDRQVQFKEKDIVSIFGSPQQKKKTPKKIKPKRTYPNTLHQSHNSANQKEEKKKKRESERARERARKKERKKGRKETDRTTTRTYYIRSPLLRLLVPHQKREDFNSSSSSSSSSSSPSASSYSYYHFTHSLTHSLTHYLSLTSLPILSTYYYCTGTRIISARITRTDLDNTSIGMI</sequence>
<feature type="compositionally biased region" description="Low complexity" evidence="1">
    <location>
        <begin position="139"/>
        <end position="152"/>
    </location>
</feature>
<evidence type="ECO:0000256" key="1">
    <source>
        <dbReference type="SAM" id="MobiDB-lite"/>
    </source>
</evidence>
<feature type="compositionally biased region" description="Basic and acidic residues" evidence="1">
    <location>
        <begin position="81"/>
        <end position="95"/>
    </location>
</feature>
<name>A0A5N6JYP6_MONLA</name>
<dbReference type="Proteomes" id="UP000326757">
    <property type="component" value="Unassembled WGS sequence"/>
</dbReference>
<evidence type="ECO:0000313" key="3">
    <source>
        <dbReference type="Proteomes" id="UP000326757"/>
    </source>
</evidence>
<dbReference type="AlphaFoldDB" id="A0A5N6JYP6"/>
<feature type="compositionally biased region" description="Polar residues" evidence="1">
    <location>
        <begin position="68"/>
        <end position="80"/>
    </location>
</feature>